<evidence type="ECO:0000313" key="4">
    <source>
        <dbReference type="EMBL" id="CCH76053.1"/>
    </source>
</evidence>
<dbReference type="InterPro" id="IPR020084">
    <property type="entry name" value="NUDIX_hydrolase_CS"/>
</dbReference>
<sequence length="177" mass="19230">MSATTPLATGTGRPERTEVDLRCSVAVIRDHSVLLLHRSWRDSDREHGDWVLPGGSPHAFEGMAACARREAAEETGLDVRIGRCLFVLEVTSAPPDVHRSVELVFAGRVEGDGAPASIEEFRHAQWVPLDELGGLRMRPPLAGHLRGAARHAHPDGAAYLGNLWRPSVGQREDGTHA</sequence>
<dbReference type="InterPro" id="IPR000086">
    <property type="entry name" value="NUDIX_hydrolase_dom"/>
</dbReference>
<accession>A0A077LSN7</accession>
<evidence type="ECO:0000256" key="2">
    <source>
        <dbReference type="ARBA" id="ARBA00022801"/>
    </source>
</evidence>
<dbReference type="Proteomes" id="UP000035721">
    <property type="component" value="Unassembled WGS sequence"/>
</dbReference>
<keyword evidence="2 4" id="KW-0378">Hydrolase</keyword>
<dbReference type="InterPro" id="IPR015797">
    <property type="entry name" value="NUDIX_hydrolase-like_dom_sf"/>
</dbReference>
<organism evidence="4 5">
    <name type="scientific">Nostocoides japonicum T1-X7</name>
    <dbReference type="NCBI Taxonomy" id="1194083"/>
    <lineage>
        <taxon>Bacteria</taxon>
        <taxon>Bacillati</taxon>
        <taxon>Actinomycetota</taxon>
        <taxon>Actinomycetes</taxon>
        <taxon>Micrococcales</taxon>
        <taxon>Intrasporangiaceae</taxon>
        <taxon>Nostocoides</taxon>
    </lineage>
</organism>
<dbReference type="RefSeq" id="WP_048552698.1">
    <property type="nucleotide sequence ID" value="NZ_HF570958.1"/>
</dbReference>
<keyword evidence="5" id="KW-1185">Reference proteome</keyword>
<dbReference type="AlphaFoldDB" id="A0A077LSN7"/>
<dbReference type="STRING" id="1194083.BN12_1020018"/>
<dbReference type="Pfam" id="PF00293">
    <property type="entry name" value="NUDIX"/>
    <property type="match status" value="1"/>
</dbReference>
<evidence type="ECO:0000256" key="1">
    <source>
        <dbReference type="ARBA" id="ARBA00001946"/>
    </source>
</evidence>
<gene>
    <name evidence="4" type="ORF">BN12_1020018</name>
</gene>
<name>A0A077LSN7_9MICO</name>
<evidence type="ECO:0000259" key="3">
    <source>
        <dbReference type="PROSITE" id="PS51462"/>
    </source>
</evidence>
<feature type="domain" description="Nudix hydrolase" evidence="3">
    <location>
        <begin position="18"/>
        <end position="149"/>
    </location>
</feature>
<dbReference type="GO" id="GO:0016787">
    <property type="term" value="F:hydrolase activity"/>
    <property type="evidence" value="ECO:0007669"/>
    <property type="project" value="UniProtKB-KW"/>
</dbReference>
<protein>
    <submittedName>
        <fullName evidence="4">Putative NUDIX hydrolase</fullName>
    </submittedName>
</protein>
<dbReference type="PROSITE" id="PS00893">
    <property type="entry name" value="NUDIX_BOX"/>
    <property type="match status" value="1"/>
</dbReference>
<dbReference type="SUPFAM" id="SSF55811">
    <property type="entry name" value="Nudix"/>
    <property type="match status" value="1"/>
</dbReference>
<dbReference type="PROSITE" id="PS51462">
    <property type="entry name" value="NUDIX"/>
    <property type="match status" value="1"/>
</dbReference>
<reference evidence="4 5" key="1">
    <citation type="journal article" date="2013" name="ISME J.">
        <title>A metabolic model for members of the genus Tetrasphaera involved in enhanced biological phosphorus removal.</title>
        <authorList>
            <person name="Kristiansen R."/>
            <person name="Nguyen H.T.T."/>
            <person name="Saunders A.M."/>
            <person name="Nielsen J.L."/>
            <person name="Wimmer R."/>
            <person name="Le V.Q."/>
            <person name="McIlroy S.J."/>
            <person name="Petrovski S."/>
            <person name="Seviour R.J."/>
            <person name="Calteau A."/>
            <person name="Nielsen K.L."/>
            <person name="Nielsen P.H."/>
        </authorList>
    </citation>
    <scope>NUCLEOTIDE SEQUENCE [LARGE SCALE GENOMIC DNA]</scope>
    <source>
        <strain evidence="4 5">T1-X7</strain>
    </source>
</reference>
<comment type="caution">
    <text evidence="4">The sequence shown here is derived from an EMBL/GenBank/DDBJ whole genome shotgun (WGS) entry which is preliminary data.</text>
</comment>
<dbReference type="PANTHER" id="PTHR43046:SF14">
    <property type="entry name" value="MUTT_NUDIX FAMILY PROTEIN"/>
    <property type="match status" value="1"/>
</dbReference>
<comment type="cofactor">
    <cofactor evidence="1">
        <name>Mg(2+)</name>
        <dbReference type="ChEBI" id="CHEBI:18420"/>
    </cofactor>
</comment>
<proteinExistence type="predicted"/>
<dbReference type="Gene3D" id="3.90.79.10">
    <property type="entry name" value="Nucleoside Triphosphate Pyrophosphohydrolase"/>
    <property type="match status" value="1"/>
</dbReference>
<dbReference type="PANTHER" id="PTHR43046">
    <property type="entry name" value="GDP-MANNOSE MANNOSYL HYDROLASE"/>
    <property type="match status" value="1"/>
</dbReference>
<evidence type="ECO:0000313" key="5">
    <source>
        <dbReference type="Proteomes" id="UP000035721"/>
    </source>
</evidence>
<dbReference type="EMBL" id="CAJB01000005">
    <property type="protein sequence ID" value="CCH76053.1"/>
    <property type="molecule type" value="Genomic_DNA"/>
</dbReference>